<keyword evidence="2" id="KW-1185">Reference proteome</keyword>
<evidence type="ECO:0000313" key="1">
    <source>
        <dbReference type="EMBL" id="SKA94528.1"/>
    </source>
</evidence>
<name>A0A1T4XZ76_9GAMM</name>
<evidence type="ECO:0000313" key="2">
    <source>
        <dbReference type="Proteomes" id="UP000190460"/>
    </source>
</evidence>
<protein>
    <submittedName>
        <fullName evidence="1">Internalin A</fullName>
    </submittedName>
</protein>
<dbReference type="Proteomes" id="UP000190460">
    <property type="component" value="Unassembled WGS sequence"/>
</dbReference>
<dbReference type="AlphaFoldDB" id="A0A1T4XZ76"/>
<proteinExistence type="predicted"/>
<gene>
    <name evidence="1" type="ORF">SAMN02745130_03665</name>
</gene>
<reference evidence="1 2" key="1">
    <citation type="submission" date="2017-02" db="EMBL/GenBank/DDBJ databases">
        <authorList>
            <person name="Peterson S.W."/>
        </authorList>
    </citation>
    <scope>NUCLEOTIDE SEQUENCE [LARGE SCALE GENOMIC DNA]</scope>
    <source>
        <strain evidence="1 2">ATCC 49788</strain>
    </source>
</reference>
<dbReference type="EMBL" id="FUYB01000027">
    <property type="protein sequence ID" value="SKA94528.1"/>
    <property type="molecule type" value="Genomic_DNA"/>
</dbReference>
<sequence length="50" mass="5607">MEEMGVNEVLIGKLKRKFAVKNLFYGVEEPSGRDAIAQLPVRAFISYFSG</sequence>
<organism evidence="1 2">
    <name type="scientific">Thiothrix eikelboomii</name>
    <dbReference type="NCBI Taxonomy" id="92487"/>
    <lineage>
        <taxon>Bacteria</taxon>
        <taxon>Pseudomonadati</taxon>
        <taxon>Pseudomonadota</taxon>
        <taxon>Gammaproteobacteria</taxon>
        <taxon>Thiotrichales</taxon>
        <taxon>Thiotrichaceae</taxon>
        <taxon>Thiothrix</taxon>
    </lineage>
</organism>
<dbReference type="RefSeq" id="WP_159448679.1">
    <property type="nucleotide sequence ID" value="NZ_FUYB01000027.1"/>
</dbReference>
<accession>A0A1T4XZ76</accession>